<dbReference type="InterPro" id="IPR002104">
    <property type="entry name" value="Integrase_catalytic"/>
</dbReference>
<reference evidence="4" key="1">
    <citation type="submission" date="2024-09" db="EMBL/GenBank/DDBJ databases">
        <title>Whole genome shotgun sequence of Pseudomonas alcaligenes NBRC 14159.</title>
        <authorList>
            <person name="Yoshida I."/>
            <person name="Hosoyama A."/>
            <person name="Tsuchikane K."/>
            <person name="Noguchi M."/>
            <person name="Hirakata S."/>
            <person name="Ando Y."/>
            <person name="Ohji S."/>
            <person name="Yamazoe A."/>
            <person name="Yamazaki S."/>
            <person name="Fujita N."/>
        </authorList>
    </citation>
    <scope>NUCLEOTIDE SEQUENCE</scope>
    <source>
        <strain evidence="4">NBRC 14159</strain>
    </source>
</reference>
<dbReference type="Gene3D" id="1.10.443.10">
    <property type="entry name" value="Intergrase catalytic core"/>
    <property type="match status" value="1"/>
</dbReference>
<dbReference type="AlphaFoldDB" id="U3B5M0"/>
<name>U3B5M0_AQUA1</name>
<evidence type="ECO:0000259" key="3">
    <source>
        <dbReference type="PROSITE" id="PS51898"/>
    </source>
</evidence>
<keyword evidence="1" id="KW-0238">DNA-binding</keyword>
<dbReference type="PROSITE" id="PS51898">
    <property type="entry name" value="TYR_RECOMBINASE"/>
    <property type="match status" value="1"/>
</dbReference>
<feature type="domain" description="Tyr recombinase" evidence="3">
    <location>
        <begin position="65"/>
        <end position="158"/>
    </location>
</feature>
<organism evidence="4 5">
    <name type="scientific">Aquipseudomonas alcaligenes (strain ATCC 14909 / DSM 50342 / CCUG 1425 / JCM 20561 / NBRC 14159 / NCIMB 9945 / NCTC 10367 / 1577)</name>
    <name type="common">Pseudomonas alcaligenes</name>
    <dbReference type="NCBI Taxonomy" id="1215092"/>
    <lineage>
        <taxon>Bacteria</taxon>
        <taxon>Pseudomonadati</taxon>
        <taxon>Pseudomonadota</taxon>
        <taxon>Gammaproteobacteria</taxon>
        <taxon>Pseudomonadales</taxon>
        <taxon>Pseudomonadaceae</taxon>
        <taxon>Aquipseudomonas</taxon>
    </lineage>
</organism>
<keyword evidence="5" id="KW-1185">Reference proteome</keyword>
<protein>
    <recommendedName>
        <fullName evidence="3">Tyr recombinase domain-containing protein</fullName>
    </recommendedName>
</protein>
<accession>U3B5M0</accession>
<dbReference type="eggNOG" id="COG0582">
    <property type="taxonomic scope" value="Bacteria"/>
</dbReference>
<evidence type="ECO:0000313" key="5">
    <source>
        <dbReference type="Proteomes" id="UP000016560"/>
    </source>
</evidence>
<evidence type="ECO:0000313" key="4">
    <source>
        <dbReference type="EMBL" id="GAD65154.1"/>
    </source>
</evidence>
<dbReference type="Gene3D" id="1.10.150.130">
    <property type="match status" value="1"/>
</dbReference>
<dbReference type="GO" id="GO:0015074">
    <property type="term" value="P:DNA integration"/>
    <property type="evidence" value="ECO:0007669"/>
    <property type="project" value="InterPro"/>
</dbReference>
<dbReference type="InterPro" id="IPR013762">
    <property type="entry name" value="Integrase-like_cat_sf"/>
</dbReference>
<dbReference type="InterPro" id="IPR011010">
    <property type="entry name" value="DNA_brk_join_enz"/>
</dbReference>
<sequence length="158" mass="18065">MTTRLLVQITAIVIRKIIAETKWTSPGVHRHACDRLSSVFKAAVQDAIIARNPVSSISRPKVAKKVVDPFTREEAEQIISHLYANLTGLVRIYACYFEFALFTGMRPGEIMARRWKEVDFQGRGAHVCRVQVDREIHDRVKTKANRHVLLNDRAMRAL</sequence>
<dbReference type="EMBL" id="BATI01000077">
    <property type="protein sequence ID" value="GAD65154.1"/>
    <property type="molecule type" value="Genomic_DNA"/>
</dbReference>
<comment type="caution">
    <text evidence="4">The sequence shown here is derived from an EMBL/GenBank/DDBJ whole genome shotgun (WGS) entry which is preliminary data.</text>
</comment>
<dbReference type="Pfam" id="PF00589">
    <property type="entry name" value="Phage_integrase"/>
    <property type="match status" value="1"/>
</dbReference>
<evidence type="ECO:0000256" key="1">
    <source>
        <dbReference type="ARBA" id="ARBA00023125"/>
    </source>
</evidence>
<dbReference type="GO" id="GO:0003677">
    <property type="term" value="F:DNA binding"/>
    <property type="evidence" value="ECO:0007669"/>
    <property type="project" value="UniProtKB-KW"/>
</dbReference>
<keyword evidence="2" id="KW-0233">DNA recombination</keyword>
<dbReference type="GO" id="GO:0006310">
    <property type="term" value="P:DNA recombination"/>
    <property type="evidence" value="ECO:0007669"/>
    <property type="project" value="UniProtKB-KW"/>
</dbReference>
<dbReference type="Proteomes" id="UP000016560">
    <property type="component" value="Unassembled WGS sequence"/>
</dbReference>
<evidence type="ECO:0000256" key="2">
    <source>
        <dbReference type="ARBA" id="ARBA00023172"/>
    </source>
</evidence>
<dbReference type="SUPFAM" id="SSF56349">
    <property type="entry name" value="DNA breaking-rejoining enzymes"/>
    <property type="match status" value="1"/>
</dbReference>
<dbReference type="RefSeq" id="WP_021703160.1">
    <property type="nucleotide sequence ID" value="NZ_BATI01000077.1"/>
</dbReference>
<gene>
    <name evidence="4" type="ORF">PA6_077_00060</name>
</gene>
<proteinExistence type="predicted"/>
<dbReference type="InterPro" id="IPR010998">
    <property type="entry name" value="Integrase_recombinase_N"/>
</dbReference>